<dbReference type="EMBL" id="MBAD02001017">
    <property type="protein sequence ID" value="RLN59799.1"/>
    <property type="molecule type" value="Genomic_DNA"/>
</dbReference>
<name>A0A3F2S297_9STRA</name>
<reference evidence="4 5" key="1">
    <citation type="submission" date="2018-07" db="EMBL/GenBank/DDBJ databases">
        <title>Genome sequencing of oomycete isolates from Chile give support for New Zealand origin for Phytophthora kernoviae and make available the first Nothophytophthora sp. genome.</title>
        <authorList>
            <person name="Studholme D.J."/>
            <person name="Sanfuentes E."/>
            <person name="Panda P."/>
            <person name="Hill R."/>
            <person name="Sambles C."/>
            <person name="Grant M."/>
            <person name="Williams N.M."/>
            <person name="Mcdougal R.L."/>
        </authorList>
    </citation>
    <scope>NUCLEOTIDE SEQUENCE [LARGE SCALE GENOMIC DNA]</scope>
    <source>
        <strain evidence="3">Chile6</strain>
        <strain evidence="2">Chile7</strain>
    </source>
</reference>
<evidence type="ECO:0000256" key="1">
    <source>
        <dbReference type="SAM" id="MobiDB-lite"/>
    </source>
</evidence>
<dbReference type="Gene3D" id="3.10.20.90">
    <property type="entry name" value="Phosphatidylinositol 3-kinase Catalytic Subunit, Chain A, domain 1"/>
    <property type="match status" value="1"/>
</dbReference>
<dbReference type="SUPFAM" id="SSF54277">
    <property type="entry name" value="CAD &amp; PB1 domains"/>
    <property type="match status" value="1"/>
</dbReference>
<evidence type="ECO:0000313" key="2">
    <source>
        <dbReference type="EMBL" id="RLN59799.1"/>
    </source>
</evidence>
<accession>A0A3F2S297</accession>
<dbReference type="AlphaFoldDB" id="A0A3F2S297"/>
<proteinExistence type="predicted"/>
<evidence type="ECO:0000313" key="4">
    <source>
        <dbReference type="Proteomes" id="UP000277300"/>
    </source>
</evidence>
<evidence type="ECO:0008006" key="6">
    <source>
        <dbReference type="Google" id="ProtNLM"/>
    </source>
</evidence>
<sequence>MTEKVGLELTYAGETYHSKVTLRSQAEQEDVLTYELVVDKVHELFPQLNGNWTLVYRDDEGDVVTLAHAMEFAEACRVLLEKSPEDDKDKQLPSLHFYVLSRISLREKVVEKVVELARLAGQATQQLRKSELLGRGRESIARLAGGAVTHAGVAFEHIRNSEILGRGRDSLGSSAAHTRTLLLSARSGVSTRLRRASSVMSAELERRRLSSGSSDSGEGLFDAAEFVKSPVSSPTEVTMTVDLRQSIASATSEAAGAEQEARGEEDSAADTTEIVEEEQTAYESDADTLCDDEEDREWDIVDSSATEDAIAETDSQWASEIDVIRGILVHVDEELCCELLSQHNGNVEAVLVELTNVTSSSIFNTKCWTTKLSNCHS</sequence>
<feature type="region of interest" description="Disordered" evidence="1">
    <location>
        <begin position="250"/>
        <end position="286"/>
    </location>
</feature>
<protein>
    <recommendedName>
        <fullName evidence="6">PB1 domain-containing protein</fullName>
    </recommendedName>
</protein>
<dbReference type="Proteomes" id="UP000284657">
    <property type="component" value="Unassembled WGS sequence"/>
</dbReference>
<organism evidence="3 4">
    <name type="scientific">Phytophthora kernoviae</name>
    <dbReference type="NCBI Taxonomy" id="325452"/>
    <lineage>
        <taxon>Eukaryota</taxon>
        <taxon>Sar</taxon>
        <taxon>Stramenopiles</taxon>
        <taxon>Oomycota</taxon>
        <taxon>Peronosporomycetes</taxon>
        <taxon>Peronosporales</taxon>
        <taxon>Peronosporaceae</taxon>
        <taxon>Phytophthora</taxon>
    </lineage>
</organism>
<dbReference type="EMBL" id="MBDO02000009">
    <property type="protein sequence ID" value="RLN68877.1"/>
    <property type="molecule type" value="Genomic_DNA"/>
</dbReference>
<evidence type="ECO:0000313" key="5">
    <source>
        <dbReference type="Proteomes" id="UP000284657"/>
    </source>
</evidence>
<gene>
    <name evidence="2" type="ORF">BBJ29_003929</name>
    <name evidence="3" type="ORF">BBP00_00000725</name>
</gene>
<evidence type="ECO:0000313" key="3">
    <source>
        <dbReference type="EMBL" id="RLN68877.1"/>
    </source>
</evidence>
<feature type="compositionally biased region" description="Acidic residues" evidence="1">
    <location>
        <begin position="273"/>
        <end position="286"/>
    </location>
</feature>
<comment type="caution">
    <text evidence="3">The sequence shown here is derived from an EMBL/GenBank/DDBJ whole genome shotgun (WGS) entry which is preliminary data.</text>
</comment>
<dbReference type="OrthoDB" id="161258at2759"/>
<dbReference type="Proteomes" id="UP000277300">
    <property type="component" value="Unassembled WGS sequence"/>
</dbReference>